<reference evidence="9 10" key="1">
    <citation type="submission" date="2020-04" db="EMBL/GenBank/DDBJ databases">
        <authorList>
            <person name="Wallbank WR R."/>
            <person name="Pardo Diaz C."/>
            <person name="Kozak K."/>
            <person name="Martin S."/>
            <person name="Jiggins C."/>
            <person name="Moest M."/>
            <person name="Warren A I."/>
            <person name="Byers J.R.P. K."/>
            <person name="Montejo-Kovacevich G."/>
            <person name="Yen C E."/>
        </authorList>
    </citation>
    <scope>NUCLEOTIDE SEQUENCE [LARGE SCALE GENOMIC DNA]</scope>
</reference>
<accession>A0A8S1AA28</accession>
<proteinExistence type="predicted"/>
<dbReference type="InterPro" id="IPR004117">
    <property type="entry name" value="7tm6_olfct_rcpt"/>
</dbReference>
<dbReference type="Proteomes" id="UP000494106">
    <property type="component" value="Unassembled WGS sequence"/>
</dbReference>
<evidence type="ECO:0000256" key="7">
    <source>
        <dbReference type="ARBA" id="ARBA00023170"/>
    </source>
</evidence>
<sequence>MLILLFQSIENMTRYVPLTIMLVLELVQTSAIFELIGTMSEKLKDAVYGVPWEHMDIKTRRTVTIFLINVQEPIYVQALGLAQIGLAQMAALELNVYKSVETHIVFRWN</sequence>
<evidence type="ECO:0000256" key="5">
    <source>
        <dbReference type="ARBA" id="ARBA00022989"/>
    </source>
</evidence>
<evidence type="ECO:0000313" key="10">
    <source>
        <dbReference type="Proteomes" id="UP000494106"/>
    </source>
</evidence>
<keyword evidence="4" id="KW-0552">Olfaction</keyword>
<evidence type="ECO:0000256" key="1">
    <source>
        <dbReference type="ARBA" id="ARBA00004141"/>
    </source>
</evidence>
<evidence type="ECO:0000256" key="6">
    <source>
        <dbReference type="ARBA" id="ARBA00023136"/>
    </source>
</evidence>
<evidence type="ECO:0000256" key="2">
    <source>
        <dbReference type="ARBA" id="ARBA00022606"/>
    </source>
</evidence>
<keyword evidence="8" id="KW-0807">Transducer</keyword>
<keyword evidence="10" id="KW-1185">Reference proteome</keyword>
<comment type="subcellular location">
    <subcellularLocation>
        <location evidence="1">Membrane</location>
        <topology evidence="1">Multi-pass membrane protein</topology>
    </subcellularLocation>
</comment>
<keyword evidence="3" id="KW-0812">Transmembrane</keyword>
<name>A0A8S1AA28_ARCPL</name>
<keyword evidence="7" id="KW-0675">Receptor</keyword>
<dbReference type="Pfam" id="PF02949">
    <property type="entry name" value="7tm_6"/>
    <property type="match status" value="1"/>
</dbReference>
<dbReference type="AlphaFoldDB" id="A0A8S1AA28"/>
<dbReference type="GO" id="GO:0004984">
    <property type="term" value="F:olfactory receptor activity"/>
    <property type="evidence" value="ECO:0007669"/>
    <property type="project" value="InterPro"/>
</dbReference>
<evidence type="ECO:0000313" key="9">
    <source>
        <dbReference type="EMBL" id="CAB3241512.1"/>
    </source>
</evidence>
<dbReference type="OrthoDB" id="6678752at2759"/>
<evidence type="ECO:0000256" key="4">
    <source>
        <dbReference type="ARBA" id="ARBA00022725"/>
    </source>
</evidence>
<organism evidence="9 10">
    <name type="scientific">Arctia plantaginis</name>
    <name type="common">Wood tiger moth</name>
    <name type="synonym">Phalaena plantaginis</name>
    <dbReference type="NCBI Taxonomy" id="874455"/>
    <lineage>
        <taxon>Eukaryota</taxon>
        <taxon>Metazoa</taxon>
        <taxon>Ecdysozoa</taxon>
        <taxon>Arthropoda</taxon>
        <taxon>Hexapoda</taxon>
        <taxon>Insecta</taxon>
        <taxon>Pterygota</taxon>
        <taxon>Neoptera</taxon>
        <taxon>Endopterygota</taxon>
        <taxon>Lepidoptera</taxon>
        <taxon>Glossata</taxon>
        <taxon>Ditrysia</taxon>
        <taxon>Noctuoidea</taxon>
        <taxon>Erebidae</taxon>
        <taxon>Arctiinae</taxon>
        <taxon>Arctia</taxon>
    </lineage>
</organism>
<dbReference type="GO" id="GO:0005549">
    <property type="term" value="F:odorant binding"/>
    <property type="evidence" value="ECO:0007669"/>
    <property type="project" value="InterPro"/>
</dbReference>
<keyword evidence="5" id="KW-1133">Transmembrane helix</keyword>
<dbReference type="GO" id="GO:0016020">
    <property type="term" value="C:membrane"/>
    <property type="evidence" value="ECO:0007669"/>
    <property type="project" value="UniProtKB-SubCell"/>
</dbReference>
<keyword evidence="6" id="KW-0472">Membrane</keyword>
<gene>
    <name evidence="9" type="ORF">APLA_LOCUS8683</name>
</gene>
<evidence type="ECO:0000256" key="3">
    <source>
        <dbReference type="ARBA" id="ARBA00022692"/>
    </source>
</evidence>
<dbReference type="GO" id="GO:0007165">
    <property type="term" value="P:signal transduction"/>
    <property type="evidence" value="ECO:0007669"/>
    <property type="project" value="UniProtKB-KW"/>
</dbReference>
<keyword evidence="2" id="KW-0716">Sensory transduction</keyword>
<comment type="caution">
    <text evidence="9">The sequence shown here is derived from an EMBL/GenBank/DDBJ whole genome shotgun (WGS) entry which is preliminary data.</text>
</comment>
<evidence type="ECO:0000256" key="8">
    <source>
        <dbReference type="ARBA" id="ARBA00023224"/>
    </source>
</evidence>
<protein>
    <submittedName>
        <fullName evidence="9">Uncharacterized protein</fullName>
    </submittedName>
</protein>
<dbReference type="EMBL" id="CADEBC010000510">
    <property type="protein sequence ID" value="CAB3241512.1"/>
    <property type="molecule type" value="Genomic_DNA"/>
</dbReference>